<name>A0AAW5IRF4_9BACT</name>
<evidence type="ECO:0000313" key="2">
    <source>
        <dbReference type="Proteomes" id="UP001204486"/>
    </source>
</evidence>
<accession>A0AAW5IRF4</accession>
<proteinExistence type="predicted"/>
<gene>
    <name evidence="1" type="ORF">NNC55_02360</name>
</gene>
<dbReference type="Proteomes" id="UP001204486">
    <property type="component" value="Unassembled WGS sequence"/>
</dbReference>
<protein>
    <submittedName>
        <fullName evidence="1">Uncharacterized protein</fullName>
    </submittedName>
</protein>
<evidence type="ECO:0000313" key="1">
    <source>
        <dbReference type="EMBL" id="MCP9598805.1"/>
    </source>
</evidence>
<sequence>MAQLILPSEILSNFEVVRVEEEASLIRIYLDESVKADYKENPLIESKGFCHVVTIRNFQGFREKILEKDEEKEKNRRLPELRAAY</sequence>
<dbReference type="RefSeq" id="WP_254972995.1">
    <property type="nucleotide sequence ID" value="NZ_JANDWK010000004.1"/>
</dbReference>
<organism evidence="1 2">
    <name type="scientific">Segatella copri</name>
    <dbReference type="NCBI Taxonomy" id="165179"/>
    <lineage>
        <taxon>Bacteria</taxon>
        <taxon>Pseudomonadati</taxon>
        <taxon>Bacteroidota</taxon>
        <taxon>Bacteroidia</taxon>
        <taxon>Bacteroidales</taxon>
        <taxon>Prevotellaceae</taxon>
        <taxon>Segatella</taxon>
    </lineage>
</organism>
<reference evidence="1" key="1">
    <citation type="submission" date="2022-07" db="EMBL/GenBank/DDBJ databases">
        <title>Prevotella copri.</title>
        <authorList>
            <person name="Yang C."/>
        </authorList>
    </citation>
    <scope>NUCLEOTIDE SEQUENCE</scope>
    <source>
        <strain evidence="1">HF1476</strain>
    </source>
</reference>
<dbReference type="AlphaFoldDB" id="A0AAW5IRF4"/>
<dbReference type="EMBL" id="JANDWN010000004">
    <property type="protein sequence ID" value="MCP9598805.1"/>
    <property type="molecule type" value="Genomic_DNA"/>
</dbReference>
<comment type="caution">
    <text evidence="1">The sequence shown here is derived from an EMBL/GenBank/DDBJ whole genome shotgun (WGS) entry which is preliminary data.</text>
</comment>